<dbReference type="PROSITE" id="PS01303">
    <property type="entry name" value="BCCT"/>
    <property type="match status" value="1"/>
</dbReference>
<dbReference type="EMBL" id="SKBU01000006">
    <property type="protein sequence ID" value="TCJ19967.1"/>
    <property type="molecule type" value="Genomic_DNA"/>
</dbReference>
<dbReference type="InterPro" id="IPR000060">
    <property type="entry name" value="BCCT_transptr"/>
</dbReference>
<dbReference type="PANTHER" id="PTHR30047:SF7">
    <property type="entry name" value="HIGH-AFFINITY CHOLINE TRANSPORT PROTEIN"/>
    <property type="match status" value="1"/>
</dbReference>
<feature type="transmembrane region" description="Helical" evidence="8">
    <location>
        <begin position="194"/>
        <end position="215"/>
    </location>
</feature>
<dbReference type="NCBIfam" id="TIGR00842">
    <property type="entry name" value="bcct"/>
    <property type="match status" value="1"/>
</dbReference>
<organism evidence="9 10">
    <name type="scientific">Rubrobacter taiwanensis</name>
    <dbReference type="NCBI Taxonomy" id="185139"/>
    <lineage>
        <taxon>Bacteria</taxon>
        <taxon>Bacillati</taxon>
        <taxon>Actinomycetota</taxon>
        <taxon>Rubrobacteria</taxon>
        <taxon>Rubrobacterales</taxon>
        <taxon>Rubrobacteraceae</taxon>
        <taxon>Rubrobacter</taxon>
    </lineage>
</organism>
<keyword evidence="4" id="KW-1003">Cell membrane</keyword>
<feature type="transmembrane region" description="Helical" evidence="8">
    <location>
        <begin position="235"/>
        <end position="253"/>
    </location>
</feature>
<feature type="transmembrane region" description="Helical" evidence="8">
    <location>
        <begin position="445"/>
        <end position="468"/>
    </location>
</feature>
<feature type="transmembrane region" description="Helical" evidence="8">
    <location>
        <begin position="12"/>
        <end position="32"/>
    </location>
</feature>
<evidence type="ECO:0000256" key="7">
    <source>
        <dbReference type="ARBA" id="ARBA00023136"/>
    </source>
</evidence>
<comment type="subcellular location">
    <subcellularLocation>
        <location evidence="1">Cell membrane</location>
        <topology evidence="1">Multi-pass membrane protein</topology>
    </subcellularLocation>
</comment>
<keyword evidence="5 8" id="KW-0812">Transmembrane</keyword>
<comment type="caution">
    <text evidence="9">The sequence shown here is derived from an EMBL/GenBank/DDBJ whole genome shotgun (WGS) entry which is preliminary data.</text>
</comment>
<dbReference type="Pfam" id="PF02028">
    <property type="entry name" value="BCCT"/>
    <property type="match status" value="1"/>
</dbReference>
<dbReference type="GO" id="GO:0005886">
    <property type="term" value="C:plasma membrane"/>
    <property type="evidence" value="ECO:0007669"/>
    <property type="project" value="UniProtKB-SubCell"/>
</dbReference>
<feature type="transmembrane region" description="Helical" evidence="8">
    <location>
        <begin position="52"/>
        <end position="72"/>
    </location>
</feature>
<evidence type="ECO:0000256" key="4">
    <source>
        <dbReference type="ARBA" id="ARBA00022475"/>
    </source>
</evidence>
<evidence type="ECO:0000256" key="1">
    <source>
        <dbReference type="ARBA" id="ARBA00004651"/>
    </source>
</evidence>
<comment type="similarity">
    <text evidence="2">Belongs to the BCCT transporter (TC 2.A.15) family.</text>
</comment>
<evidence type="ECO:0000256" key="6">
    <source>
        <dbReference type="ARBA" id="ARBA00022989"/>
    </source>
</evidence>
<dbReference type="PANTHER" id="PTHR30047">
    <property type="entry name" value="HIGH-AFFINITY CHOLINE TRANSPORT PROTEIN-RELATED"/>
    <property type="match status" value="1"/>
</dbReference>
<dbReference type="Proteomes" id="UP000295244">
    <property type="component" value="Unassembled WGS sequence"/>
</dbReference>
<dbReference type="InterPro" id="IPR018093">
    <property type="entry name" value="BCCT_CS"/>
</dbReference>
<feature type="transmembrane region" description="Helical" evidence="8">
    <location>
        <begin position="474"/>
        <end position="494"/>
    </location>
</feature>
<keyword evidence="7 8" id="KW-0472">Membrane</keyword>
<protein>
    <submittedName>
        <fullName evidence="9">BCCT family transporter</fullName>
    </submittedName>
</protein>
<keyword evidence="3" id="KW-0813">Transport</keyword>
<evidence type="ECO:0000313" key="9">
    <source>
        <dbReference type="EMBL" id="TCJ19967.1"/>
    </source>
</evidence>
<evidence type="ECO:0000256" key="2">
    <source>
        <dbReference type="ARBA" id="ARBA00005658"/>
    </source>
</evidence>
<dbReference type="OrthoDB" id="9775735at2"/>
<feature type="transmembrane region" description="Helical" evidence="8">
    <location>
        <begin position="350"/>
        <end position="368"/>
    </location>
</feature>
<gene>
    <name evidence="9" type="ORF">E0L93_03190</name>
</gene>
<sequence length="526" mass="56614">MMKMQREARVRVGAVFYASVMLATLFVVWGVFFTDSLAAFNAAALSFVTETFGWVYLIATTLFIVFMLFLAISRFGRIRLGKDGDRPEFSTAAWLAMLFSAGMGIGLVFYGVGEPMSHLSAPPLGMAEPGSMEAGRMAMQYTFFHWGLHPWAIYGVVALAIAYFTFRRGKKGLISTAFYPLLGDRVDGPIGKAIDVLAIFVTTLGVATSFGIGALQINTGTNYLFGVPEGTSVQILIIAGVTAVFVASAVSGLHRGIRYLSHINMTLFMGIMLFLLIVGPTIFMLDVFTATLGNYIQNFVTMSFTSGAFVQEDAWLQGWTLFYWAWWMTWSMWVGTFVARVSKGRTIREFVIGVLVVPSLLSFLWFSVLGGSALNLDLFGGGNITAAVSENISTALFVTLNEFPLGTIVSVLAMILIATFFITSADSASFVLGMLSSNGHQNPPAMVKVIWGSFIASFAVVLLLAGGLEAVQQVAIITGVPFTILLIGLAASLYKAVLAEVLPERPAVPATTQDGGSVTEGHGASR</sequence>
<feature type="transmembrane region" description="Helical" evidence="8">
    <location>
        <begin position="148"/>
        <end position="166"/>
    </location>
</feature>
<feature type="transmembrane region" description="Helical" evidence="8">
    <location>
        <begin position="403"/>
        <end position="424"/>
    </location>
</feature>
<evidence type="ECO:0000256" key="8">
    <source>
        <dbReference type="SAM" id="Phobius"/>
    </source>
</evidence>
<evidence type="ECO:0000313" key="10">
    <source>
        <dbReference type="Proteomes" id="UP000295244"/>
    </source>
</evidence>
<feature type="transmembrane region" description="Helical" evidence="8">
    <location>
        <begin position="265"/>
        <end position="285"/>
    </location>
</feature>
<reference evidence="9 10" key="1">
    <citation type="submission" date="2019-03" db="EMBL/GenBank/DDBJ databases">
        <title>Whole genome sequence of a novel Rubrobacter taiwanensis strain, isolated from Yellowstone National Park.</title>
        <authorList>
            <person name="Freed S."/>
            <person name="Ramaley R.F."/>
            <person name="Kyndt J.A."/>
        </authorList>
    </citation>
    <scope>NUCLEOTIDE SEQUENCE [LARGE SCALE GENOMIC DNA]</scope>
    <source>
        <strain evidence="9 10">Yellowstone</strain>
    </source>
</reference>
<proteinExistence type="inferred from homology"/>
<feature type="transmembrane region" description="Helical" evidence="8">
    <location>
        <begin position="92"/>
        <end position="112"/>
    </location>
</feature>
<name>A0A4R1BRK6_9ACTN</name>
<accession>A0A4R1BRK6</accession>
<evidence type="ECO:0000256" key="5">
    <source>
        <dbReference type="ARBA" id="ARBA00022692"/>
    </source>
</evidence>
<keyword evidence="10" id="KW-1185">Reference proteome</keyword>
<feature type="transmembrane region" description="Helical" evidence="8">
    <location>
        <begin position="321"/>
        <end position="338"/>
    </location>
</feature>
<evidence type="ECO:0000256" key="3">
    <source>
        <dbReference type="ARBA" id="ARBA00022448"/>
    </source>
</evidence>
<dbReference type="AlphaFoldDB" id="A0A4R1BRK6"/>
<dbReference type="GO" id="GO:0022857">
    <property type="term" value="F:transmembrane transporter activity"/>
    <property type="evidence" value="ECO:0007669"/>
    <property type="project" value="InterPro"/>
</dbReference>
<keyword evidence="6 8" id="KW-1133">Transmembrane helix</keyword>